<sequence length="330" mass="34809">MTTTSPSSPGAATAGDGGAAAAQPATASATTASATDPIAADRPARTALRAHQLELDGRLVFVQDWGPVDGLPVLAIHTAGQSGVQYRDAARELTAHGYRVIVPDMPGHGHSEQAPGGPVTDLGDYAEFCIRVLDALEVAHPVVIGCSIGGKISLDVGIRMGDRVRAVVAMAANADRGQVNVKAMRRELNDISTPSRSDRTYWGTRAVVGSAVPEARREIIARMHRREDPDISNSDLIGWGTHDIFDRLPEITAPAHLVAGSGDLWIDPDTVRRAAAQIPGAQYTLLEGIGHYPMEEMPDFAPVLHGWIQDALASDARTGQDHGDTGGSFS</sequence>
<dbReference type="InterPro" id="IPR000073">
    <property type="entry name" value="AB_hydrolase_1"/>
</dbReference>
<dbReference type="Pfam" id="PF00561">
    <property type="entry name" value="Abhydrolase_1"/>
    <property type="match status" value="1"/>
</dbReference>
<evidence type="ECO:0000256" key="1">
    <source>
        <dbReference type="SAM" id="MobiDB-lite"/>
    </source>
</evidence>
<reference evidence="4" key="1">
    <citation type="submission" date="2017-02" db="EMBL/GenBank/DDBJ databases">
        <authorList>
            <person name="Dridi B."/>
        </authorList>
    </citation>
    <scope>NUCLEOTIDE SEQUENCE [LARGE SCALE GENOMIC DNA]</scope>
    <source>
        <strain evidence="4">B Co 03.10</strain>
    </source>
</reference>
<keyword evidence="4" id="KW-1185">Reference proteome</keyword>
<dbReference type="InterPro" id="IPR029058">
    <property type="entry name" value="AB_hydrolase_fold"/>
</dbReference>
<dbReference type="PANTHER" id="PTHR43194">
    <property type="entry name" value="HYDROLASE ALPHA/BETA FOLD FAMILY"/>
    <property type="match status" value="1"/>
</dbReference>
<evidence type="ECO:0000313" key="4">
    <source>
        <dbReference type="Proteomes" id="UP000196581"/>
    </source>
</evidence>
<dbReference type="GO" id="GO:0003824">
    <property type="term" value="F:catalytic activity"/>
    <property type="evidence" value="ECO:0007669"/>
    <property type="project" value="UniProtKB-ARBA"/>
</dbReference>
<dbReference type="AlphaFoldDB" id="A0A1X6WTW1"/>
<gene>
    <name evidence="3" type="ORF">FM105_00450</name>
</gene>
<dbReference type="RefSeq" id="WP_218777880.1">
    <property type="nucleotide sequence ID" value="NZ_FWFF01000001.1"/>
</dbReference>
<dbReference type="Proteomes" id="UP000196581">
    <property type="component" value="Unassembled WGS sequence"/>
</dbReference>
<proteinExistence type="predicted"/>
<dbReference type="InterPro" id="IPR050228">
    <property type="entry name" value="Carboxylesterase_BioH"/>
</dbReference>
<evidence type="ECO:0000313" key="3">
    <source>
        <dbReference type="EMBL" id="SLM88504.1"/>
    </source>
</evidence>
<feature type="region of interest" description="Disordered" evidence="1">
    <location>
        <begin position="1"/>
        <end position="40"/>
    </location>
</feature>
<dbReference type="EMBL" id="FWFF01000001">
    <property type="protein sequence ID" value="SLM88504.1"/>
    <property type="molecule type" value="Genomic_DNA"/>
</dbReference>
<organism evidence="3 4">
    <name type="scientific">Brevibacterium yomogidense</name>
    <dbReference type="NCBI Taxonomy" id="946573"/>
    <lineage>
        <taxon>Bacteria</taxon>
        <taxon>Bacillati</taxon>
        <taxon>Actinomycetota</taxon>
        <taxon>Actinomycetes</taxon>
        <taxon>Micrococcales</taxon>
        <taxon>Brevibacteriaceae</taxon>
        <taxon>Brevibacterium</taxon>
    </lineage>
</organism>
<name>A0A1X6WTW1_9MICO</name>
<dbReference type="Gene3D" id="3.40.50.1820">
    <property type="entry name" value="alpha/beta hydrolase"/>
    <property type="match status" value="1"/>
</dbReference>
<dbReference type="PANTHER" id="PTHR43194:SF2">
    <property type="entry name" value="PEROXISOMAL MEMBRANE PROTEIN LPX1"/>
    <property type="match status" value="1"/>
</dbReference>
<evidence type="ECO:0000259" key="2">
    <source>
        <dbReference type="Pfam" id="PF00561"/>
    </source>
</evidence>
<accession>A0A1X6WTW1</accession>
<dbReference type="SUPFAM" id="SSF53474">
    <property type="entry name" value="alpha/beta-Hydrolases"/>
    <property type="match status" value="1"/>
</dbReference>
<feature type="domain" description="AB hydrolase-1" evidence="2">
    <location>
        <begin position="72"/>
        <end position="296"/>
    </location>
</feature>
<protein>
    <submittedName>
        <fullName evidence="3">Biotin synthesis protein BioH</fullName>
    </submittedName>
</protein>
<dbReference type="PRINTS" id="PR00111">
    <property type="entry name" value="ABHYDROLASE"/>
</dbReference>